<accession>A0ABT0SBN3</accession>
<reference evidence="2" key="1">
    <citation type="submission" date="2022-05" db="EMBL/GenBank/DDBJ databases">
        <authorList>
            <person name="Jo J.-H."/>
            <person name="Im W.-T."/>
        </authorList>
    </citation>
    <scope>NUCLEOTIDE SEQUENCE</scope>
    <source>
        <strain evidence="2">RB56-2</strain>
    </source>
</reference>
<sequence>MRRLILCTLLLAAACAPRPETASTPAIPHAPATSGQVEHRSINGMTAHELIQVYGRPRLQVVEGDGTKLQFAGPNCLLDIYLYPPSGGGTPRATLIEARNAQGNDVNAQSCAASIQDR</sequence>
<keyword evidence="3" id="KW-1185">Reference proteome</keyword>
<dbReference type="Proteomes" id="UP001165383">
    <property type="component" value="Unassembled WGS sequence"/>
</dbReference>
<feature type="signal peptide" evidence="1">
    <location>
        <begin position="1"/>
        <end position="22"/>
    </location>
</feature>
<evidence type="ECO:0000313" key="3">
    <source>
        <dbReference type="Proteomes" id="UP001165383"/>
    </source>
</evidence>
<dbReference type="EMBL" id="JAMGBB010000001">
    <property type="protein sequence ID" value="MCL6741829.1"/>
    <property type="molecule type" value="Genomic_DNA"/>
</dbReference>
<dbReference type="RefSeq" id="WP_249916194.1">
    <property type="nucleotide sequence ID" value="NZ_JAMGBB010000001.1"/>
</dbReference>
<keyword evidence="1" id="KW-0732">Signal</keyword>
<gene>
    <name evidence="2" type="ORF">LZ518_11895</name>
</gene>
<comment type="caution">
    <text evidence="2">The sequence shown here is derived from an EMBL/GenBank/DDBJ whole genome shotgun (WGS) entry which is preliminary data.</text>
</comment>
<proteinExistence type="predicted"/>
<protein>
    <recommendedName>
        <fullName evidence="4">Secreted protein</fullName>
    </recommendedName>
</protein>
<evidence type="ECO:0000313" key="2">
    <source>
        <dbReference type="EMBL" id="MCL6741829.1"/>
    </source>
</evidence>
<feature type="chain" id="PRO_5045995379" description="Secreted protein" evidence="1">
    <location>
        <begin position="23"/>
        <end position="118"/>
    </location>
</feature>
<evidence type="ECO:0000256" key="1">
    <source>
        <dbReference type="SAM" id="SignalP"/>
    </source>
</evidence>
<name>A0ABT0SBN3_9SPHN</name>
<organism evidence="2 3">
    <name type="scientific">Sphingomonas brevis</name>
    <dbReference type="NCBI Taxonomy" id="2908206"/>
    <lineage>
        <taxon>Bacteria</taxon>
        <taxon>Pseudomonadati</taxon>
        <taxon>Pseudomonadota</taxon>
        <taxon>Alphaproteobacteria</taxon>
        <taxon>Sphingomonadales</taxon>
        <taxon>Sphingomonadaceae</taxon>
        <taxon>Sphingomonas</taxon>
    </lineage>
</organism>
<dbReference type="PROSITE" id="PS51257">
    <property type="entry name" value="PROKAR_LIPOPROTEIN"/>
    <property type="match status" value="1"/>
</dbReference>
<evidence type="ECO:0008006" key="4">
    <source>
        <dbReference type="Google" id="ProtNLM"/>
    </source>
</evidence>